<dbReference type="Proteomes" id="UP000275225">
    <property type="component" value="Unassembled WGS sequence"/>
</dbReference>
<reference evidence="1 2" key="1">
    <citation type="submission" date="2018-11" db="EMBL/GenBank/DDBJ databases">
        <authorList>
            <person name="Li F."/>
        </authorList>
    </citation>
    <scope>NUCLEOTIDE SEQUENCE [LARGE SCALE GENOMIC DNA]</scope>
    <source>
        <strain evidence="1 2">YS17T</strain>
    </source>
</reference>
<dbReference type="InterPro" id="IPR044543">
    <property type="entry name" value="YHJQ-like"/>
</dbReference>
<sequence length="133" mass="14422">MKTAEMINAYPNDIGLDRDLLARAVNALVSCSQTCTACADACLSEEMVADLRHCIRTDLDCADICATTARVLSRHTSYDADITKAQLQACIQACKTCGEECERHSTHHEHCRICAEACHACEQACSELLASIG</sequence>
<name>A0A3N6X995_9ACTN</name>
<dbReference type="InterPro" id="IPR005560">
    <property type="entry name" value="Csp_YhjQ"/>
</dbReference>
<dbReference type="EMBL" id="RQJX01000001">
    <property type="protein sequence ID" value="RQN10178.1"/>
    <property type="molecule type" value="Genomic_DNA"/>
</dbReference>
<dbReference type="AlphaFoldDB" id="A0A3N6X995"/>
<dbReference type="OrthoDB" id="5396211at2"/>
<dbReference type="Pfam" id="PF03860">
    <property type="entry name" value="Csp"/>
    <property type="match status" value="1"/>
</dbReference>
<evidence type="ECO:0000313" key="2">
    <source>
        <dbReference type="Proteomes" id="UP000275225"/>
    </source>
</evidence>
<dbReference type="RefSeq" id="WP_124235373.1">
    <property type="nucleotide sequence ID" value="NZ_JBHUFI010000007.1"/>
</dbReference>
<proteinExistence type="predicted"/>
<accession>A0A3N6X995</accession>
<dbReference type="Gene3D" id="1.20.1270.360">
    <property type="match status" value="1"/>
</dbReference>
<dbReference type="PANTHER" id="PTHR37310">
    <property type="entry name" value="CYTOPLASMIC PROTEIN-RELATED"/>
    <property type="match status" value="1"/>
</dbReference>
<organism evidence="1 2">
    <name type="scientific">Aeromicrobium camelliae</name>
    <dbReference type="NCBI Taxonomy" id="1538144"/>
    <lineage>
        <taxon>Bacteria</taxon>
        <taxon>Bacillati</taxon>
        <taxon>Actinomycetota</taxon>
        <taxon>Actinomycetes</taxon>
        <taxon>Propionibacteriales</taxon>
        <taxon>Nocardioidaceae</taxon>
        <taxon>Aeromicrobium</taxon>
    </lineage>
</organism>
<dbReference type="CDD" id="cd08026">
    <property type="entry name" value="DUF326"/>
    <property type="match status" value="1"/>
</dbReference>
<dbReference type="PANTHER" id="PTHR37310:SF1">
    <property type="entry name" value="CYTOPLASMIC PROTEIN"/>
    <property type="match status" value="1"/>
</dbReference>
<evidence type="ECO:0000313" key="1">
    <source>
        <dbReference type="EMBL" id="RQN10178.1"/>
    </source>
</evidence>
<protein>
    <submittedName>
        <fullName evidence="1">Four-helix bundle copper-binding protein</fullName>
    </submittedName>
</protein>
<gene>
    <name evidence="1" type="ORF">EHW97_01435</name>
</gene>
<comment type="caution">
    <text evidence="1">The sequence shown here is derived from an EMBL/GenBank/DDBJ whole genome shotgun (WGS) entry which is preliminary data.</text>
</comment>
<keyword evidence="2" id="KW-1185">Reference proteome</keyword>